<dbReference type="AlphaFoldDB" id="A0A561XUZ3"/>
<reference evidence="1 2" key="1">
    <citation type="journal article" date="2015" name="Stand. Genomic Sci.">
        <title>Genomic Encyclopedia of Bacterial and Archaeal Type Strains, Phase III: the genomes of soil and plant-associated and newly described type strains.</title>
        <authorList>
            <person name="Whitman W.B."/>
            <person name="Woyke T."/>
            <person name="Klenk H.P."/>
            <person name="Zhou Y."/>
            <person name="Lilburn T.G."/>
            <person name="Beck B.J."/>
            <person name="De Vos P."/>
            <person name="Vandamme P."/>
            <person name="Eisen J.A."/>
            <person name="Garrity G."/>
            <person name="Hugenholtz P."/>
            <person name="Kyrpides N.C."/>
        </authorList>
    </citation>
    <scope>NUCLEOTIDE SEQUENCE [LARGE SCALE GENOMIC DNA]</scope>
    <source>
        <strain evidence="1 2">DSM 64</strain>
    </source>
</reference>
<accession>A0A561XUZ3</accession>
<keyword evidence="1" id="KW-0687">Ribonucleoprotein</keyword>
<dbReference type="InterPro" id="IPR003489">
    <property type="entry name" value="RHF/RaiA"/>
</dbReference>
<keyword evidence="1" id="KW-0689">Ribosomal protein</keyword>
<dbReference type="EMBL" id="VJWE01000011">
    <property type="protein sequence ID" value="TWG39932.1"/>
    <property type="molecule type" value="Genomic_DNA"/>
</dbReference>
<dbReference type="SUPFAM" id="SSF69754">
    <property type="entry name" value="Ribosome binding protein Y (YfiA homologue)"/>
    <property type="match status" value="1"/>
</dbReference>
<evidence type="ECO:0000313" key="1">
    <source>
        <dbReference type="EMBL" id="TWG39932.1"/>
    </source>
</evidence>
<dbReference type="Gene3D" id="3.30.160.100">
    <property type="entry name" value="Ribosome hibernation promotion factor-like"/>
    <property type="match status" value="1"/>
</dbReference>
<protein>
    <submittedName>
        <fullName evidence="1">Sigma 54 modulation/S30EA-like ribosomal protein</fullName>
    </submittedName>
</protein>
<name>A0A561XUZ3_ACIDE</name>
<proteinExistence type="predicted"/>
<sequence>MQVQVNTDDHIHGGDSLARWITDECKSRLSRFQDHVTRLEVFLTDLDAGKSGANDKRCRIEARVTGRQPITVTDEADKMANAFIGAADKLARALDTDLGRVKDRNGRDTIRVAADERD</sequence>
<dbReference type="RefSeq" id="WP_056742968.1">
    <property type="nucleotide sequence ID" value="NZ_CAXUPI020000001.1"/>
</dbReference>
<dbReference type="GO" id="GO:0005840">
    <property type="term" value="C:ribosome"/>
    <property type="evidence" value="ECO:0007669"/>
    <property type="project" value="UniProtKB-KW"/>
</dbReference>
<organism evidence="1 2">
    <name type="scientific">Acidovorax delafieldii</name>
    <name type="common">Pseudomonas delafieldii</name>
    <dbReference type="NCBI Taxonomy" id="47920"/>
    <lineage>
        <taxon>Bacteria</taxon>
        <taxon>Pseudomonadati</taxon>
        <taxon>Pseudomonadota</taxon>
        <taxon>Betaproteobacteria</taxon>
        <taxon>Burkholderiales</taxon>
        <taxon>Comamonadaceae</taxon>
        <taxon>Acidovorax</taxon>
    </lineage>
</organism>
<evidence type="ECO:0000313" key="2">
    <source>
        <dbReference type="Proteomes" id="UP000321485"/>
    </source>
</evidence>
<dbReference type="Pfam" id="PF02482">
    <property type="entry name" value="Ribosomal_S30AE"/>
    <property type="match status" value="1"/>
</dbReference>
<dbReference type="GeneID" id="51110871"/>
<gene>
    <name evidence="1" type="ORF">ATF69_1804</name>
</gene>
<comment type="caution">
    <text evidence="1">The sequence shown here is derived from an EMBL/GenBank/DDBJ whole genome shotgun (WGS) entry which is preliminary data.</text>
</comment>
<dbReference type="InterPro" id="IPR036567">
    <property type="entry name" value="RHF-like"/>
</dbReference>
<dbReference type="Proteomes" id="UP000321485">
    <property type="component" value="Unassembled WGS sequence"/>
</dbReference>